<keyword evidence="4" id="KW-0547">Nucleotide-binding</keyword>
<organism evidence="9 10">
    <name type="scientific">Mariniblastus fucicola</name>
    <dbReference type="NCBI Taxonomy" id="980251"/>
    <lineage>
        <taxon>Bacteria</taxon>
        <taxon>Pseudomonadati</taxon>
        <taxon>Planctomycetota</taxon>
        <taxon>Planctomycetia</taxon>
        <taxon>Pirellulales</taxon>
        <taxon>Pirellulaceae</taxon>
        <taxon>Mariniblastus</taxon>
    </lineage>
</organism>
<evidence type="ECO:0000259" key="7">
    <source>
        <dbReference type="PROSITE" id="PS50011"/>
    </source>
</evidence>
<proteinExistence type="predicted"/>
<keyword evidence="5 9" id="KW-0418">Kinase</keyword>
<dbReference type="EMBL" id="CP042912">
    <property type="protein sequence ID" value="QEG21894.1"/>
    <property type="molecule type" value="Genomic_DNA"/>
</dbReference>
<dbReference type="PANTHER" id="PTHR43289">
    <property type="entry name" value="MITOGEN-ACTIVATED PROTEIN KINASE KINASE KINASE 20-RELATED"/>
    <property type="match status" value="1"/>
</dbReference>
<dbReference type="PROSITE" id="PS50222">
    <property type="entry name" value="EF_HAND_2"/>
    <property type="match status" value="1"/>
</dbReference>
<evidence type="ECO:0000256" key="2">
    <source>
        <dbReference type="ARBA" id="ARBA00022527"/>
    </source>
</evidence>
<dbReference type="GO" id="GO:0005524">
    <property type="term" value="F:ATP binding"/>
    <property type="evidence" value="ECO:0007669"/>
    <property type="project" value="UniProtKB-KW"/>
</dbReference>
<dbReference type="GO" id="GO:0005509">
    <property type="term" value="F:calcium ion binding"/>
    <property type="evidence" value="ECO:0007669"/>
    <property type="project" value="InterPro"/>
</dbReference>
<evidence type="ECO:0000313" key="10">
    <source>
        <dbReference type="Proteomes" id="UP000322214"/>
    </source>
</evidence>
<dbReference type="SMART" id="SM00220">
    <property type="entry name" value="S_TKc"/>
    <property type="match status" value="1"/>
</dbReference>
<dbReference type="CDD" id="cd14014">
    <property type="entry name" value="STKc_PknB_like"/>
    <property type="match status" value="1"/>
</dbReference>
<evidence type="ECO:0000256" key="5">
    <source>
        <dbReference type="ARBA" id="ARBA00022777"/>
    </source>
</evidence>
<dbReference type="Gene3D" id="2.130.10.10">
    <property type="entry name" value="YVTN repeat-like/Quinoprotein amine dehydrogenase"/>
    <property type="match status" value="2"/>
</dbReference>
<reference evidence="9 10" key="1">
    <citation type="submission" date="2019-08" db="EMBL/GenBank/DDBJ databases">
        <title>Deep-cultivation of Planctomycetes and their phenomic and genomic characterization uncovers novel biology.</title>
        <authorList>
            <person name="Wiegand S."/>
            <person name="Jogler M."/>
            <person name="Boedeker C."/>
            <person name="Pinto D."/>
            <person name="Vollmers J."/>
            <person name="Rivas-Marin E."/>
            <person name="Kohn T."/>
            <person name="Peeters S.H."/>
            <person name="Heuer A."/>
            <person name="Rast P."/>
            <person name="Oberbeckmann S."/>
            <person name="Bunk B."/>
            <person name="Jeske O."/>
            <person name="Meyerdierks A."/>
            <person name="Storesund J.E."/>
            <person name="Kallscheuer N."/>
            <person name="Luecker S."/>
            <person name="Lage O.M."/>
            <person name="Pohl T."/>
            <person name="Merkel B.J."/>
            <person name="Hornburger P."/>
            <person name="Mueller R.-W."/>
            <person name="Bruemmer F."/>
            <person name="Labrenz M."/>
            <person name="Spormann A.M."/>
            <person name="Op den Camp H."/>
            <person name="Overmann J."/>
            <person name="Amann R."/>
            <person name="Jetten M.S.M."/>
            <person name="Mascher T."/>
            <person name="Medema M.H."/>
            <person name="Devos D.P."/>
            <person name="Kaster A.-K."/>
            <person name="Ovreas L."/>
            <person name="Rohde M."/>
            <person name="Galperin M.Y."/>
            <person name="Jogler C."/>
        </authorList>
    </citation>
    <scope>NUCLEOTIDE SEQUENCE [LARGE SCALE GENOMIC DNA]</scope>
    <source>
        <strain evidence="9 10">FC18</strain>
    </source>
</reference>
<dbReference type="STRING" id="980251.GCA_001642875_03356"/>
<feature type="domain" description="EF-hand" evidence="8">
    <location>
        <begin position="1051"/>
        <end position="1086"/>
    </location>
</feature>
<feature type="domain" description="Protein kinase" evidence="7">
    <location>
        <begin position="110"/>
        <end position="378"/>
    </location>
</feature>
<dbReference type="PROSITE" id="PS50011">
    <property type="entry name" value="PROTEIN_KINASE_DOM"/>
    <property type="match status" value="1"/>
</dbReference>
<evidence type="ECO:0000256" key="3">
    <source>
        <dbReference type="ARBA" id="ARBA00022679"/>
    </source>
</evidence>
<keyword evidence="10" id="KW-1185">Reference proteome</keyword>
<dbReference type="OrthoDB" id="9801841at2"/>
<evidence type="ECO:0000256" key="4">
    <source>
        <dbReference type="ARBA" id="ARBA00022741"/>
    </source>
</evidence>
<dbReference type="Gene3D" id="3.30.200.20">
    <property type="entry name" value="Phosphorylase Kinase, domain 1"/>
    <property type="match status" value="1"/>
</dbReference>
<dbReference type="Gene3D" id="1.10.510.10">
    <property type="entry name" value="Transferase(Phosphotransferase) domain 1"/>
    <property type="match status" value="1"/>
</dbReference>
<dbReference type="InterPro" id="IPR018247">
    <property type="entry name" value="EF_Hand_1_Ca_BS"/>
</dbReference>
<dbReference type="SUPFAM" id="SSF56112">
    <property type="entry name" value="Protein kinase-like (PK-like)"/>
    <property type="match status" value="1"/>
</dbReference>
<dbReference type="PROSITE" id="PS00018">
    <property type="entry name" value="EF_HAND_1"/>
    <property type="match status" value="1"/>
</dbReference>
<dbReference type="KEGG" id="mff:MFFC18_17550"/>
<dbReference type="RefSeq" id="WP_075085562.1">
    <property type="nucleotide sequence ID" value="NZ_CP042912.1"/>
</dbReference>
<dbReference type="InterPro" id="IPR000719">
    <property type="entry name" value="Prot_kinase_dom"/>
</dbReference>
<protein>
    <recommendedName>
        <fullName evidence="1">non-specific serine/threonine protein kinase</fullName>
        <ecNumber evidence="1">2.7.11.1</ecNumber>
    </recommendedName>
</protein>
<keyword evidence="2" id="KW-0723">Serine/threonine-protein kinase</keyword>
<dbReference type="EC" id="2.7.11.1" evidence="1"/>
<dbReference type="SUPFAM" id="SSF82171">
    <property type="entry name" value="DPP6 N-terminal domain-like"/>
    <property type="match status" value="2"/>
</dbReference>
<dbReference type="PANTHER" id="PTHR43289:SF6">
    <property type="entry name" value="SERINE_THREONINE-PROTEIN KINASE NEKL-3"/>
    <property type="match status" value="1"/>
</dbReference>
<dbReference type="Pfam" id="PF00069">
    <property type="entry name" value="Pkinase"/>
    <property type="match status" value="1"/>
</dbReference>
<dbReference type="Gene3D" id="1.10.238.10">
    <property type="entry name" value="EF-hand"/>
    <property type="match status" value="1"/>
</dbReference>
<dbReference type="SUPFAM" id="SSF47473">
    <property type="entry name" value="EF-hand"/>
    <property type="match status" value="1"/>
</dbReference>
<dbReference type="GO" id="GO:0004674">
    <property type="term" value="F:protein serine/threonine kinase activity"/>
    <property type="evidence" value="ECO:0007669"/>
    <property type="project" value="UniProtKB-KW"/>
</dbReference>
<dbReference type="InterPro" id="IPR011009">
    <property type="entry name" value="Kinase-like_dom_sf"/>
</dbReference>
<dbReference type="InterPro" id="IPR002048">
    <property type="entry name" value="EF_hand_dom"/>
</dbReference>
<name>A0A5B9P6J4_9BACT</name>
<dbReference type="Proteomes" id="UP000322214">
    <property type="component" value="Chromosome"/>
</dbReference>
<dbReference type="FunFam" id="1.10.510.10:FF:000021">
    <property type="entry name" value="Serine/threonine protein kinase"/>
    <property type="match status" value="1"/>
</dbReference>
<gene>
    <name evidence="9" type="primary">pknB_16</name>
    <name evidence="9" type="ORF">MFFC18_17550</name>
</gene>
<sequence>MKDSSLLSKYLAGDANADESLQCEQWLKESGSVEELIGELGLSSNDDSLVETLRSLGNETDTAPPASGESRELLEQIQSLVANRQTAPEDFDRILSPAENSDELGRIAHYRVIEFIAGGGMGLVFKAEDTKLNRLVCIKVLNPSLENNRDAVARFSREAKSAAKLRNTRITTVLEFGEHRELPYLVMELLEGQSLRDKLNVAGKLSPATARKITIQIAEGLRYAHQRGFLHRDIKPENIWVTPEGDVKLLDFGLARAIEESDNLTHSGTILGTPNYMSPEQVQGKDLDAKSDLFSVGTVLFEMLTGESPFGKSNLFSTMMSVANDTLTFPEDTKSTTIPDELRLIVESLLQKSPEDRIGSADQLISALKNVDGKMPSLQPKLNKSAMSPSLAGLLGAFAGACLLALAVLLFQLNDKGTLVVEADPSINVSIANEEVSIEDPQTGKNFKVTIGENPLPSGVYQLQLADESGYTLSSNIITIRRGEKQIVRVELKPAEPGVAAADVAKENKVKDGEVKANVVDAVATASVPNLSLSALPTLDASELNRKLGFVAGKRLFPAANVSNPSPKKGVTSWSVESCFGPSSTQLNADGSLIAFSARSSQQTAIRDRSGKLLHLIPAGDSIAEVSWSPDPSVIAVIVNGDMQKRVVVWKLSPDHVEVIDVIPCDCEKIGWSWDGLKLALKSADSNEITFVNLAKKGGVFTQPNLGIEGSISDRPWSNNGRYFAASLEDEVGVWDLEDQRVVHVFAKKSEAKFLPEDNMLAVEAKLGWEVWDLGTFERKRLLMLESNWKQTWCSPDFKKQLGLTKGNVIVVKDAISGETIKSDSSIRKLVLKLRRVHWAADSNGIVFSLFGDGTLISEASGDGALEGLADITRVGEFERRFVSFSYRSSSELPMADYSNNGRIAWLNRSYANPEEPEPVSIFDLKSNKSLPDSKIKMFETGASYRISPNGKYLAIVGSDSPSDSGGLSKQWSKDVSKVRVCSVETAEVVRTFETGRPQSLSWTPDSDRLVVSVLRYQTKEEAEKEAEARRNKLYREVIGRSDKNNDGKLDSKEMSNSNLMRVDKDKDGFVTVDEYKAYAAAFEARNNRGSSRARRGELETKIISLSDDEQIVLSPTLPGSKSDVKFCFQRGSSDWQIAAPAFYKDQIVLPLFDTSTYGNGSHTTTHRTIDGKREQVKPNDRLGFFDIKTGKLLEVVELKHAFEGTRLEVTDQMIMIGARSEFDRSNVDSFIVLDRNKGNLFYGTNPQYGLLYSNLNPDSRVRSRRTGDVLKPGIPYVSPTRPLVAFLSGQGIEIWKLDSEKDSFRPVHTFSRSDKDLQLEIAWHPNSPIVAWLDDYRLVYWNADQDELVKTEQGRWYKAIIPTEDGWLLVGSRRMEKRDLKMNILKTWVTTSPREEGKLTGAWDQCITAEGDVLVDDNVANLRVIQLRGNRFETRPVNILDNDEN</sequence>
<evidence type="ECO:0000259" key="8">
    <source>
        <dbReference type="PROSITE" id="PS50222"/>
    </source>
</evidence>
<keyword evidence="3 9" id="KW-0808">Transferase</keyword>
<dbReference type="InterPro" id="IPR011992">
    <property type="entry name" value="EF-hand-dom_pair"/>
</dbReference>
<dbReference type="InterPro" id="IPR015943">
    <property type="entry name" value="WD40/YVTN_repeat-like_dom_sf"/>
</dbReference>
<accession>A0A5B9P6J4</accession>
<evidence type="ECO:0000256" key="1">
    <source>
        <dbReference type="ARBA" id="ARBA00012513"/>
    </source>
</evidence>
<keyword evidence="6" id="KW-0067">ATP-binding</keyword>
<evidence type="ECO:0000313" key="9">
    <source>
        <dbReference type="EMBL" id="QEG21894.1"/>
    </source>
</evidence>
<evidence type="ECO:0000256" key="6">
    <source>
        <dbReference type="ARBA" id="ARBA00022840"/>
    </source>
</evidence>